<dbReference type="EMBL" id="JARYMX010000005">
    <property type="protein sequence ID" value="KAJ9549463.1"/>
    <property type="molecule type" value="Genomic_DNA"/>
</dbReference>
<dbReference type="PANTHER" id="PTHR22838">
    <property type="entry name" value="WD REPEAT PROTEIN 26-RELATED"/>
    <property type="match status" value="1"/>
</dbReference>
<dbReference type="PROSITE" id="PS50896">
    <property type="entry name" value="LISH"/>
    <property type="match status" value="1"/>
</dbReference>
<dbReference type="PANTHER" id="PTHR22838:SF0">
    <property type="entry name" value="WD REPEAT-CONTAINING PROTEIN 26"/>
    <property type="match status" value="1"/>
</dbReference>
<dbReference type="Gene3D" id="2.130.10.10">
    <property type="entry name" value="YVTN repeat-like/Quinoprotein amine dehydrogenase"/>
    <property type="match status" value="2"/>
</dbReference>
<gene>
    <name evidence="5" type="ORF">OSB04_022006</name>
</gene>
<dbReference type="InterPro" id="IPR006594">
    <property type="entry name" value="LisH"/>
</dbReference>
<evidence type="ECO:0000313" key="5">
    <source>
        <dbReference type="EMBL" id="KAJ9549463.1"/>
    </source>
</evidence>
<dbReference type="InterPro" id="IPR006595">
    <property type="entry name" value="CTLH_C"/>
</dbReference>
<dbReference type="InterPro" id="IPR051350">
    <property type="entry name" value="WD_repeat-ST_regulator"/>
</dbReference>
<evidence type="ECO:0000313" key="6">
    <source>
        <dbReference type="Proteomes" id="UP001172457"/>
    </source>
</evidence>
<keyword evidence="1 3" id="KW-0853">WD repeat</keyword>
<dbReference type="AlphaFoldDB" id="A0AA38SVJ3"/>
<feature type="repeat" description="WD" evidence="3">
    <location>
        <begin position="429"/>
        <end position="452"/>
    </location>
</feature>
<feature type="domain" description="CTLH" evidence="4">
    <location>
        <begin position="100"/>
        <end position="150"/>
    </location>
</feature>
<protein>
    <recommendedName>
        <fullName evidence="4">CTLH domain-containing protein</fullName>
    </recommendedName>
</protein>
<comment type="caution">
    <text evidence="5">The sequence shown here is derived from an EMBL/GenBank/DDBJ whole genome shotgun (WGS) entry which is preliminary data.</text>
</comment>
<dbReference type="InterPro" id="IPR036322">
    <property type="entry name" value="WD40_repeat_dom_sf"/>
</dbReference>
<accession>A0AA38SVJ3</accession>
<dbReference type="Proteomes" id="UP001172457">
    <property type="component" value="Chromosome 5"/>
</dbReference>
<dbReference type="PROSITE" id="PS00678">
    <property type="entry name" value="WD_REPEATS_1"/>
    <property type="match status" value="2"/>
</dbReference>
<keyword evidence="2" id="KW-0677">Repeat</keyword>
<name>A0AA38SVJ3_9ASTR</name>
<reference evidence="5" key="1">
    <citation type="submission" date="2023-03" db="EMBL/GenBank/DDBJ databases">
        <title>Chromosome-scale reference genome and RAD-based genetic map of yellow starthistle (Centaurea solstitialis) reveal putative structural variation and QTLs associated with invader traits.</title>
        <authorList>
            <person name="Reatini B."/>
            <person name="Cang F.A."/>
            <person name="Jiang Q."/>
            <person name="Mckibben M.T.W."/>
            <person name="Barker M.S."/>
            <person name="Rieseberg L.H."/>
            <person name="Dlugosch K.M."/>
        </authorList>
    </citation>
    <scope>NUCLEOTIDE SEQUENCE</scope>
    <source>
        <strain evidence="5">CAN-66</strain>
        <tissue evidence="5">Leaf</tissue>
    </source>
</reference>
<dbReference type="InterPro" id="IPR019775">
    <property type="entry name" value="WD40_repeat_CS"/>
</dbReference>
<sequence length="671" mass="75184">MGGVEDDEPPSKRVKASSRELKGLSNVSKRTCKLFIRCSNGPTPSFFSRDDEVIGSKGVKKVEFVRIIAEALYSLGYSKTGASLEEESGIPFHSSAVSVFIQQVLDGNWDGSLAALHKIGLVDESIIKSASFIILQQKFFELLDREKLMEALKTLRTEISPLSVNSSRVRELSSFILSPTYRMVDGVSGGQGMVKPKPRSELLEDLQKLFPPTVMIPDRRLLQLIEQALDLQREACLFHNSTVGETSLFTDHQCGRDQIPSQTVQILQDHNNEVWYLQFSENGKYLASSSSDNSAIIWEVTTSVFPSSKPAAAAAEGSAVPASARDTIHQVVTELVPRLARHFTLTSNYIFPDLNFLLLVFSKVDLDGKVSLKHRLIGHQKPVSCLSWSPNDDQILTCGEEEVVRRWDVSSGKCLQVYEKGGVGLISCSWSPDGKCVFSGLTDKSIIMWDLDGKEIECLKGQKTIRISDLQITSDGKLIITICKETMILLLDRESKAERCIEEDQMIVSFTLSKDNKYLLVSLVNEELHLWSIQGHVRLVAKYKGHRRSRFIVRACFGGLEQAFIASGSEDSQVYIWHRGSGELIETLEVIQGRLIVSAGIRQTRICWHRQVMIVQYASGVKTITFETEREIGIQQWRSLLQWSNSLNNLYFLVNTHDLLLTITIIITGYL</sequence>
<dbReference type="SMART" id="SM00668">
    <property type="entry name" value="CTLH"/>
    <property type="match status" value="1"/>
</dbReference>
<dbReference type="PROSITE" id="PS50897">
    <property type="entry name" value="CTLH"/>
    <property type="match status" value="1"/>
</dbReference>
<dbReference type="InterPro" id="IPR015943">
    <property type="entry name" value="WD40/YVTN_repeat-like_dom_sf"/>
</dbReference>
<feature type="repeat" description="WD" evidence="3">
    <location>
        <begin position="267"/>
        <end position="308"/>
    </location>
</feature>
<dbReference type="Pfam" id="PF00400">
    <property type="entry name" value="WD40"/>
    <property type="match status" value="4"/>
</dbReference>
<dbReference type="SMART" id="SM00320">
    <property type="entry name" value="WD40"/>
    <property type="match status" value="6"/>
</dbReference>
<organism evidence="5 6">
    <name type="scientific">Centaurea solstitialis</name>
    <name type="common">yellow star-thistle</name>
    <dbReference type="NCBI Taxonomy" id="347529"/>
    <lineage>
        <taxon>Eukaryota</taxon>
        <taxon>Viridiplantae</taxon>
        <taxon>Streptophyta</taxon>
        <taxon>Embryophyta</taxon>
        <taxon>Tracheophyta</taxon>
        <taxon>Spermatophyta</taxon>
        <taxon>Magnoliopsida</taxon>
        <taxon>eudicotyledons</taxon>
        <taxon>Gunneridae</taxon>
        <taxon>Pentapetalae</taxon>
        <taxon>asterids</taxon>
        <taxon>campanulids</taxon>
        <taxon>Asterales</taxon>
        <taxon>Asteraceae</taxon>
        <taxon>Carduoideae</taxon>
        <taxon>Cardueae</taxon>
        <taxon>Centaureinae</taxon>
        <taxon>Centaurea</taxon>
    </lineage>
</organism>
<dbReference type="PROSITE" id="PS50294">
    <property type="entry name" value="WD_REPEATS_REGION"/>
    <property type="match status" value="2"/>
</dbReference>
<dbReference type="Pfam" id="PF23627">
    <property type="entry name" value="LisH_WDR26"/>
    <property type="match status" value="1"/>
</dbReference>
<dbReference type="InterPro" id="IPR001680">
    <property type="entry name" value="WD40_rpt"/>
</dbReference>
<evidence type="ECO:0000256" key="3">
    <source>
        <dbReference type="PROSITE-ProRule" id="PRU00221"/>
    </source>
</evidence>
<dbReference type="SUPFAM" id="SSF50978">
    <property type="entry name" value="WD40 repeat-like"/>
    <property type="match status" value="1"/>
</dbReference>
<proteinExistence type="predicted"/>
<keyword evidence="6" id="KW-1185">Reference proteome</keyword>
<evidence type="ECO:0000256" key="1">
    <source>
        <dbReference type="ARBA" id="ARBA00022574"/>
    </source>
</evidence>
<evidence type="ECO:0000256" key="2">
    <source>
        <dbReference type="ARBA" id="ARBA00022737"/>
    </source>
</evidence>
<dbReference type="PROSITE" id="PS50082">
    <property type="entry name" value="WD_REPEATS_2"/>
    <property type="match status" value="3"/>
</dbReference>
<feature type="repeat" description="WD" evidence="3">
    <location>
        <begin position="376"/>
        <end position="417"/>
    </location>
</feature>
<evidence type="ECO:0000259" key="4">
    <source>
        <dbReference type="PROSITE" id="PS50897"/>
    </source>
</evidence>